<dbReference type="InterPro" id="IPR013320">
    <property type="entry name" value="ConA-like_dom_sf"/>
</dbReference>
<evidence type="ECO:0000256" key="2">
    <source>
        <dbReference type="SAM" id="SignalP"/>
    </source>
</evidence>
<keyword evidence="1" id="KW-1133">Transmembrane helix</keyword>
<dbReference type="GO" id="GO:0004553">
    <property type="term" value="F:hydrolase activity, hydrolyzing O-glycosyl compounds"/>
    <property type="evidence" value="ECO:0007669"/>
    <property type="project" value="InterPro"/>
</dbReference>
<feature type="transmembrane region" description="Helical" evidence="1">
    <location>
        <begin position="359"/>
        <end position="381"/>
    </location>
</feature>
<dbReference type="EMBL" id="CP119878">
    <property type="protein sequence ID" value="WFD34991.1"/>
    <property type="molecule type" value="Genomic_DNA"/>
</dbReference>
<organism evidence="4 5">
    <name type="scientific">Malassezia cuniculi</name>
    <dbReference type="NCBI Taxonomy" id="948313"/>
    <lineage>
        <taxon>Eukaryota</taxon>
        <taxon>Fungi</taxon>
        <taxon>Dikarya</taxon>
        <taxon>Basidiomycota</taxon>
        <taxon>Ustilaginomycotina</taxon>
        <taxon>Malasseziomycetes</taxon>
        <taxon>Malasseziales</taxon>
        <taxon>Malasseziaceae</taxon>
        <taxon>Malassezia</taxon>
    </lineage>
</organism>
<dbReference type="PANTHER" id="PTHR10963">
    <property type="entry name" value="GLYCOSYL HYDROLASE-RELATED"/>
    <property type="match status" value="1"/>
</dbReference>
<feature type="domain" description="GH16" evidence="3">
    <location>
        <begin position="21"/>
        <end position="288"/>
    </location>
</feature>
<dbReference type="AlphaFoldDB" id="A0AAF0EVC8"/>
<feature type="signal peptide" evidence="2">
    <location>
        <begin position="1"/>
        <end position="20"/>
    </location>
</feature>
<keyword evidence="2" id="KW-0732">Signal</keyword>
<dbReference type="Proteomes" id="UP001219933">
    <property type="component" value="Chromosome 2"/>
</dbReference>
<gene>
    <name evidence="4" type="ORF">MCUN1_001837</name>
</gene>
<name>A0AAF0EVC8_9BASI</name>
<feature type="chain" id="PRO_5042065022" description="GH16 domain-containing protein" evidence="2">
    <location>
        <begin position="21"/>
        <end position="382"/>
    </location>
</feature>
<protein>
    <recommendedName>
        <fullName evidence="3">GH16 domain-containing protein</fullName>
    </recommendedName>
</protein>
<keyword evidence="5" id="KW-1185">Reference proteome</keyword>
<proteinExistence type="predicted"/>
<evidence type="ECO:0000259" key="3">
    <source>
        <dbReference type="PROSITE" id="PS51762"/>
    </source>
</evidence>
<dbReference type="Gene3D" id="2.60.120.200">
    <property type="match status" value="1"/>
</dbReference>
<reference evidence="4" key="1">
    <citation type="submission" date="2023-03" db="EMBL/GenBank/DDBJ databases">
        <title>Mating type loci evolution in Malassezia.</title>
        <authorList>
            <person name="Coelho M.A."/>
        </authorList>
    </citation>
    <scope>NUCLEOTIDE SEQUENCE</scope>
    <source>
        <strain evidence="4">CBS 11721</strain>
    </source>
</reference>
<keyword evidence="1" id="KW-0812">Transmembrane</keyword>
<dbReference type="InterPro" id="IPR000757">
    <property type="entry name" value="Beta-glucanase-like"/>
</dbReference>
<evidence type="ECO:0000256" key="1">
    <source>
        <dbReference type="SAM" id="Phobius"/>
    </source>
</evidence>
<evidence type="ECO:0000313" key="5">
    <source>
        <dbReference type="Proteomes" id="UP001219933"/>
    </source>
</evidence>
<dbReference type="SUPFAM" id="SSF49899">
    <property type="entry name" value="Concanavalin A-like lectins/glucanases"/>
    <property type="match status" value="1"/>
</dbReference>
<accession>A0AAF0EVC8</accession>
<evidence type="ECO:0000313" key="4">
    <source>
        <dbReference type="EMBL" id="WFD34991.1"/>
    </source>
</evidence>
<dbReference type="PROSITE" id="PS51762">
    <property type="entry name" value="GH16_2"/>
    <property type="match status" value="1"/>
</dbReference>
<dbReference type="PANTHER" id="PTHR10963:SF24">
    <property type="entry name" value="GLYCOSIDASE C21B10.07-RELATED"/>
    <property type="match status" value="1"/>
</dbReference>
<dbReference type="Pfam" id="PF26113">
    <property type="entry name" value="GH16_XgeA"/>
    <property type="match status" value="1"/>
</dbReference>
<dbReference type="GO" id="GO:0009251">
    <property type="term" value="P:glucan catabolic process"/>
    <property type="evidence" value="ECO:0007669"/>
    <property type="project" value="TreeGrafter"/>
</dbReference>
<sequence>MKITGLLLVAGAALSSTAQAITWKKADTIVGNDFYNKFNFFNGKDPTNGLVNYLAKEDAVQKNLTYVKDDSFVMRVDTVEIAPSGRNSVRIQSKALYENSVYILKVKHFPTGCATWPAFWTLTWNLTNWPSGGEIDILENANDQFDYNLGSIHVDKSCKLTQNEQSGTIVYDECYAYNSENAGCRIAMNGTSTTTWGDKLNKMGGGIVAMERDFSSSGKGVRMWFWDANSNLPSDVKTIGDTVNPDNWGKPAAYFNIPNCRDSFDPHSIVFDITLCGDWAGNTYEQTSCAAQYGVCSKQVRDFGSSFNDSYWDVTGLYIFSDDGNNVGTTTIAPNATRDVTASATLSPRSADQQDGSPVMVSTTGITAVFAAVLAVLIYYAA</sequence>
<dbReference type="InterPro" id="IPR050546">
    <property type="entry name" value="Glycosyl_Hydrlase_16"/>
</dbReference>
<keyword evidence="1" id="KW-0472">Membrane</keyword>